<dbReference type="AlphaFoldDB" id="A0AAD9ULU2"/>
<dbReference type="GO" id="GO:0000493">
    <property type="term" value="P:box H/ACA snoRNP assembly"/>
    <property type="evidence" value="ECO:0007669"/>
    <property type="project" value="InterPro"/>
</dbReference>
<gene>
    <name evidence="2" type="ORF">NP493_1g05023</name>
</gene>
<comment type="caution">
    <text evidence="2">The sequence shown here is derived from an EMBL/GenBank/DDBJ whole genome shotgun (WGS) entry which is preliminary data.</text>
</comment>
<dbReference type="InterPro" id="IPR048696">
    <property type="entry name" value="SHQ1-like_CS"/>
</dbReference>
<dbReference type="GO" id="GO:0005654">
    <property type="term" value="C:nucleoplasm"/>
    <property type="evidence" value="ECO:0007669"/>
    <property type="project" value="TreeGrafter"/>
</dbReference>
<proteinExistence type="predicted"/>
<evidence type="ECO:0000313" key="2">
    <source>
        <dbReference type="EMBL" id="KAK2194243.1"/>
    </source>
</evidence>
<keyword evidence="3" id="KW-1185">Reference proteome</keyword>
<dbReference type="Gene3D" id="2.60.40.790">
    <property type="match status" value="1"/>
</dbReference>
<reference evidence="2" key="1">
    <citation type="journal article" date="2023" name="Mol. Biol. Evol.">
        <title>Third-Generation Sequencing Reveals the Adaptive Role of the Epigenome in Three Deep-Sea Polychaetes.</title>
        <authorList>
            <person name="Perez M."/>
            <person name="Aroh O."/>
            <person name="Sun Y."/>
            <person name="Lan Y."/>
            <person name="Juniper S.K."/>
            <person name="Young C.R."/>
            <person name="Angers B."/>
            <person name="Qian P.Y."/>
        </authorList>
    </citation>
    <scope>NUCLEOTIDE SEQUENCE</scope>
    <source>
        <strain evidence="2">R07B-5</strain>
    </source>
</reference>
<protein>
    <recommendedName>
        <fullName evidence="1">SHQ1-like CS domain-containing protein</fullName>
    </recommendedName>
</protein>
<accession>A0AAD9ULU2</accession>
<dbReference type="Pfam" id="PF21413">
    <property type="entry name" value="SHQ1-like_CS"/>
    <property type="match status" value="1"/>
</dbReference>
<feature type="domain" description="SHQ1-like CS" evidence="1">
    <location>
        <begin position="5"/>
        <end position="76"/>
    </location>
</feature>
<dbReference type="EMBL" id="JAODUO010000001">
    <property type="protein sequence ID" value="KAK2194243.1"/>
    <property type="molecule type" value="Genomic_DNA"/>
</dbReference>
<dbReference type="InterPro" id="IPR039742">
    <property type="entry name" value="Shq1"/>
</dbReference>
<dbReference type="InterPro" id="IPR008978">
    <property type="entry name" value="HSP20-like_chaperone"/>
</dbReference>
<dbReference type="Proteomes" id="UP001209878">
    <property type="component" value="Unassembled WGS sequence"/>
</dbReference>
<dbReference type="GO" id="GO:0051082">
    <property type="term" value="F:unfolded protein binding"/>
    <property type="evidence" value="ECO:0007669"/>
    <property type="project" value="TreeGrafter"/>
</dbReference>
<dbReference type="PANTHER" id="PTHR12967:SF0">
    <property type="entry name" value="PROTEIN SHQ1 HOMOLOG"/>
    <property type="match status" value="1"/>
</dbReference>
<evidence type="ECO:0000259" key="1">
    <source>
        <dbReference type="Pfam" id="PF21413"/>
    </source>
</evidence>
<organism evidence="2 3">
    <name type="scientific">Ridgeia piscesae</name>
    <name type="common">Tubeworm</name>
    <dbReference type="NCBI Taxonomy" id="27915"/>
    <lineage>
        <taxon>Eukaryota</taxon>
        <taxon>Metazoa</taxon>
        <taxon>Spiralia</taxon>
        <taxon>Lophotrochozoa</taxon>
        <taxon>Annelida</taxon>
        <taxon>Polychaeta</taxon>
        <taxon>Sedentaria</taxon>
        <taxon>Canalipalpata</taxon>
        <taxon>Sabellida</taxon>
        <taxon>Siboglinidae</taxon>
        <taxon>Ridgeia</taxon>
    </lineage>
</organism>
<sequence>MLFCFQIAETEIFIEDSEFKFYSKPYYLRLTLPGNIVEDGRETAEYKAETGVFNVRVAKATAGQYFDGLDMLTKLLAPSGNTSAGGPLIETLGESTTLVCQSSS</sequence>
<name>A0AAD9ULU2_RIDPI</name>
<dbReference type="PANTHER" id="PTHR12967">
    <property type="entry name" value="PROTEIN SHQ1 HOMOLOG"/>
    <property type="match status" value="1"/>
</dbReference>
<dbReference type="GO" id="GO:0005737">
    <property type="term" value="C:cytoplasm"/>
    <property type="evidence" value="ECO:0007669"/>
    <property type="project" value="TreeGrafter"/>
</dbReference>
<evidence type="ECO:0000313" key="3">
    <source>
        <dbReference type="Proteomes" id="UP001209878"/>
    </source>
</evidence>